<feature type="transmembrane region" description="Helical" evidence="1">
    <location>
        <begin position="6"/>
        <end position="28"/>
    </location>
</feature>
<dbReference type="EMBL" id="JACWMY010000012">
    <property type="protein sequence ID" value="MBD1366321.1"/>
    <property type="molecule type" value="Genomic_DNA"/>
</dbReference>
<keyword evidence="1" id="KW-1133">Transmembrane helix</keyword>
<reference evidence="2 3" key="1">
    <citation type="submission" date="2020-09" db="EMBL/GenBank/DDBJ databases">
        <title>Novel species of Mucilaginibacter isolated from a glacier on the Tibetan Plateau.</title>
        <authorList>
            <person name="Liu Q."/>
            <person name="Xin Y.-H."/>
        </authorList>
    </citation>
    <scope>NUCLEOTIDE SEQUENCE [LARGE SCALE GENOMIC DNA]</scope>
    <source>
        <strain evidence="2 3">ZT4R22</strain>
    </source>
</reference>
<evidence type="ECO:0000313" key="2">
    <source>
        <dbReference type="EMBL" id="MBD1366321.1"/>
    </source>
</evidence>
<keyword evidence="1" id="KW-0472">Membrane</keyword>
<organism evidence="2 3">
    <name type="scientific">Mucilaginibacter pankratovii</name>
    <dbReference type="NCBI Taxonomy" id="2772110"/>
    <lineage>
        <taxon>Bacteria</taxon>
        <taxon>Pseudomonadati</taxon>
        <taxon>Bacteroidota</taxon>
        <taxon>Sphingobacteriia</taxon>
        <taxon>Sphingobacteriales</taxon>
        <taxon>Sphingobacteriaceae</taxon>
        <taxon>Mucilaginibacter</taxon>
    </lineage>
</organism>
<evidence type="ECO:0000313" key="3">
    <source>
        <dbReference type="Proteomes" id="UP000606600"/>
    </source>
</evidence>
<keyword evidence="3" id="KW-1185">Reference proteome</keyword>
<keyword evidence="1" id="KW-0812">Transmembrane</keyword>
<accession>A0ABR7WVL3</accession>
<proteinExistence type="predicted"/>
<sequence>MIDIYVVVFVLSKLICILVMFINHLIFIKMSKNIKLSEESWHECSPIGTLAGIFTFSNSISNEVDSWTGGGERTTYVLEVDGRREEFSSESARDQAAKKSI</sequence>
<comment type="caution">
    <text evidence="2">The sequence shown here is derived from an EMBL/GenBank/DDBJ whole genome shotgun (WGS) entry which is preliminary data.</text>
</comment>
<name>A0ABR7WVL3_9SPHI</name>
<gene>
    <name evidence="2" type="ORF">IDJ77_21085</name>
</gene>
<protein>
    <submittedName>
        <fullName evidence="2">Uncharacterized protein</fullName>
    </submittedName>
</protein>
<dbReference type="RefSeq" id="WP_191190969.1">
    <property type="nucleotide sequence ID" value="NZ_JACWMY010000012.1"/>
</dbReference>
<dbReference type="Proteomes" id="UP000606600">
    <property type="component" value="Unassembled WGS sequence"/>
</dbReference>
<evidence type="ECO:0000256" key="1">
    <source>
        <dbReference type="SAM" id="Phobius"/>
    </source>
</evidence>